<dbReference type="Proteomes" id="UP000076079">
    <property type="component" value="Chromosome"/>
</dbReference>
<dbReference type="RefSeq" id="WP_110169620.1">
    <property type="nucleotide sequence ID" value="NZ_CP015136.1"/>
</dbReference>
<dbReference type="PANTHER" id="PTHR11851:SF224">
    <property type="entry name" value="PROCESSING PROTEASE"/>
    <property type="match status" value="1"/>
</dbReference>
<evidence type="ECO:0000313" key="4">
    <source>
        <dbReference type="EMBL" id="AMY07698.1"/>
    </source>
</evidence>
<sequence precursor="true">MRRTTVAVLAVSLATLLPPDPALGQAGPQQPPSTVGMVVKGKAPVSNAVLAVTLPHPQEATLANGLRVMVLEDHRLPRISFQLIIPGAGGYYDPAAKIGLSGLTAQMMREGTATKSSQQISQALETMSANLNVGSGASGTQATMSGSALTENFGRLFELAADVLLDPSFPADEWDRLKTRTRAGLTQQRTQPQFLAQERFSKVVFGDHPASRVAATPETLDAITRDAMVEWHRTRCVPDHALIAFAGDITLAAARTLVESKIGAWKKAGAPKPPVAEPVPAGPPKAYLIARPGSVQTSFVVGAQSMTRTDPDYVPLTVANRVLGGAMGRLFRHLREEKGYTYGVGSFFSASEHRGQWSASTSVRTDVTEPALNDLLADIDAMRTAPVPEKELNDHKRAIVAGFALSLESPEQLLGYYVQSWMYSLPADYWDKYPALISGVTAEQAQAAASKYWNASRLQIVAVGDAKITETMKKRGPIEMYDADGK</sequence>
<dbReference type="InterPro" id="IPR007863">
    <property type="entry name" value="Peptidase_M16_C"/>
</dbReference>
<dbReference type="Gene3D" id="3.30.830.10">
    <property type="entry name" value="Metalloenzyme, LuxS/M16 peptidase-like"/>
    <property type="match status" value="2"/>
</dbReference>
<accession>A0A143PHX6</accession>
<feature type="chain" id="PRO_5007511436" evidence="1">
    <location>
        <begin position="25"/>
        <end position="486"/>
    </location>
</feature>
<evidence type="ECO:0000256" key="1">
    <source>
        <dbReference type="SAM" id="SignalP"/>
    </source>
</evidence>
<dbReference type="InterPro" id="IPR011249">
    <property type="entry name" value="Metalloenz_LuxS/M16"/>
</dbReference>
<keyword evidence="5" id="KW-1185">Reference proteome</keyword>
<dbReference type="SUPFAM" id="SSF63411">
    <property type="entry name" value="LuxS/MPP-like metallohydrolase"/>
    <property type="match status" value="2"/>
</dbReference>
<dbReference type="GO" id="GO:0046872">
    <property type="term" value="F:metal ion binding"/>
    <property type="evidence" value="ECO:0007669"/>
    <property type="project" value="InterPro"/>
</dbReference>
<reference evidence="4 5" key="1">
    <citation type="journal article" date="2016" name="Genome Announc.">
        <title>First Complete Genome Sequence of a Subdivision 6 Acidobacterium Strain.</title>
        <authorList>
            <person name="Huang S."/>
            <person name="Vieira S."/>
            <person name="Bunk B."/>
            <person name="Riedel T."/>
            <person name="Sproer C."/>
            <person name="Overmann J."/>
        </authorList>
    </citation>
    <scope>NUCLEOTIDE SEQUENCE [LARGE SCALE GENOMIC DNA]</scope>
    <source>
        <strain evidence="5">DSM 100886 HEG_-6_39</strain>
    </source>
</reference>
<organism evidence="4 5">
    <name type="scientific">Luteitalea pratensis</name>
    <dbReference type="NCBI Taxonomy" id="1855912"/>
    <lineage>
        <taxon>Bacteria</taxon>
        <taxon>Pseudomonadati</taxon>
        <taxon>Acidobacteriota</taxon>
        <taxon>Vicinamibacteria</taxon>
        <taxon>Vicinamibacterales</taxon>
        <taxon>Vicinamibacteraceae</taxon>
        <taxon>Luteitalea</taxon>
    </lineage>
</organism>
<feature type="signal peptide" evidence="1">
    <location>
        <begin position="1"/>
        <end position="24"/>
    </location>
</feature>
<dbReference type="AlphaFoldDB" id="A0A143PHX6"/>
<dbReference type="PANTHER" id="PTHR11851">
    <property type="entry name" value="METALLOPROTEASE"/>
    <property type="match status" value="1"/>
</dbReference>
<protein>
    <submittedName>
        <fullName evidence="4">Peptidase M16 inactive domain protein</fullName>
    </submittedName>
</protein>
<dbReference type="EMBL" id="CP015136">
    <property type="protein sequence ID" value="AMY07698.1"/>
    <property type="molecule type" value="Genomic_DNA"/>
</dbReference>
<feature type="domain" description="Peptidase M16 N-terminal" evidence="2">
    <location>
        <begin position="80"/>
        <end position="215"/>
    </location>
</feature>
<evidence type="ECO:0000259" key="3">
    <source>
        <dbReference type="Pfam" id="PF05193"/>
    </source>
</evidence>
<dbReference type="KEGG" id="abac:LuPra_00876"/>
<keyword evidence="1" id="KW-0732">Signal</keyword>
<proteinExistence type="predicted"/>
<name>A0A143PHX6_LUTPR</name>
<dbReference type="STRING" id="1855912.LuPra_00876"/>
<reference evidence="5" key="2">
    <citation type="submission" date="2016-04" db="EMBL/GenBank/DDBJ databases">
        <title>First Complete Genome Sequence of a Subdivision 6 Acidobacterium.</title>
        <authorList>
            <person name="Huang S."/>
            <person name="Vieira S."/>
            <person name="Bunk B."/>
            <person name="Riedel T."/>
            <person name="Sproeer C."/>
            <person name="Overmann J."/>
        </authorList>
    </citation>
    <scope>NUCLEOTIDE SEQUENCE [LARGE SCALE GENOMIC DNA]</scope>
    <source>
        <strain evidence="5">DSM 100886 HEG_-6_39</strain>
    </source>
</reference>
<feature type="domain" description="Peptidase M16 C-terminal" evidence="3">
    <location>
        <begin position="223"/>
        <end position="398"/>
    </location>
</feature>
<gene>
    <name evidence="4" type="ORF">LuPra_00876</name>
</gene>
<evidence type="ECO:0000259" key="2">
    <source>
        <dbReference type="Pfam" id="PF00675"/>
    </source>
</evidence>
<dbReference type="Pfam" id="PF00675">
    <property type="entry name" value="Peptidase_M16"/>
    <property type="match status" value="1"/>
</dbReference>
<dbReference type="Pfam" id="PF05193">
    <property type="entry name" value="Peptidase_M16_C"/>
    <property type="match status" value="1"/>
</dbReference>
<dbReference type="OrthoDB" id="9811314at2"/>
<dbReference type="InterPro" id="IPR011765">
    <property type="entry name" value="Pept_M16_N"/>
</dbReference>
<evidence type="ECO:0000313" key="5">
    <source>
        <dbReference type="Proteomes" id="UP000076079"/>
    </source>
</evidence>
<dbReference type="InterPro" id="IPR050361">
    <property type="entry name" value="MPP/UQCRC_Complex"/>
</dbReference>